<dbReference type="GO" id="GO:0008176">
    <property type="term" value="F:tRNA (guanine(46)-N7)-methyltransferase activity"/>
    <property type="evidence" value="ECO:0007669"/>
    <property type="project" value="UniProtKB-UniRule"/>
</dbReference>
<feature type="binding site" evidence="7">
    <location>
        <position position="47"/>
    </location>
    <ligand>
        <name>S-adenosyl-L-methionine</name>
        <dbReference type="ChEBI" id="CHEBI:59789"/>
    </ligand>
</feature>
<dbReference type="InterPro" id="IPR029063">
    <property type="entry name" value="SAM-dependent_MTases_sf"/>
</dbReference>
<protein>
    <recommendedName>
        <fullName evidence="7">tRNA (guanine-N(7)-)-methyltransferase</fullName>
        <ecNumber evidence="7">2.1.1.33</ecNumber>
    </recommendedName>
    <alternativeName>
        <fullName evidence="7">tRNA (guanine(46)-N(7))-methyltransferase</fullName>
    </alternativeName>
    <alternativeName>
        <fullName evidence="7">tRNA(m7G46)-methyltransferase</fullName>
    </alternativeName>
</protein>
<gene>
    <name evidence="7" type="primary">trmB</name>
    <name evidence="8" type="ORF">A3I35_03515</name>
</gene>
<dbReference type="PROSITE" id="PS51625">
    <property type="entry name" value="SAM_MT_TRMB"/>
    <property type="match status" value="1"/>
</dbReference>
<dbReference type="EMBL" id="MFFV01000046">
    <property type="protein sequence ID" value="OGF18800.1"/>
    <property type="molecule type" value="Genomic_DNA"/>
</dbReference>
<comment type="catalytic activity">
    <reaction evidence="1 7">
        <text>guanosine(46) in tRNA + S-adenosyl-L-methionine = N(7)-methylguanosine(46) in tRNA + S-adenosyl-L-homocysteine</text>
        <dbReference type="Rhea" id="RHEA:42708"/>
        <dbReference type="Rhea" id="RHEA-COMP:10188"/>
        <dbReference type="Rhea" id="RHEA-COMP:10189"/>
        <dbReference type="ChEBI" id="CHEBI:57856"/>
        <dbReference type="ChEBI" id="CHEBI:59789"/>
        <dbReference type="ChEBI" id="CHEBI:74269"/>
        <dbReference type="ChEBI" id="CHEBI:74480"/>
        <dbReference type="EC" id="2.1.1.33"/>
    </reaction>
</comment>
<dbReference type="PANTHER" id="PTHR23417:SF14">
    <property type="entry name" value="PENTACOTRIPEPTIDE-REPEAT REGION OF PRORP DOMAIN-CONTAINING PROTEIN"/>
    <property type="match status" value="1"/>
</dbReference>
<name>A0A1F5RWJ9_9BACT</name>
<keyword evidence="6 7" id="KW-0819">tRNA processing</keyword>
<evidence type="ECO:0000256" key="2">
    <source>
        <dbReference type="ARBA" id="ARBA00003015"/>
    </source>
</evidence>
<dbReference type="AlphaFoldDB" id="A0A1F5RWJ9"/>
<dbReference type="Gene3D" id="3.40.50.150">
    <property type="entry name" value="Vaccinia Virus protein VP39"/>
    <property type="match status" value="1"/>
</dbReference>
<feature type="binding site" evidence="7">
    <location>
        <position position="148"/>
    </location>
    <ligand>
        <name>S-adenosyl-L-methionine</name>
        <dbReference type="ChEBI" id="CHEBI:59789"/>
    </ligand>
</feature>
<keyword evidence="3 7" id="KW-0489">Methyltransferase</keyword>
<dbReference type="InterPro" id="IPR055361">
    <property type="entry name" value="tRNA_methyltr_TrmB_bact"/>
</dbReference>
<dbReference type="Pfam" id="PF02390">
    <property type="entry name" value="Methyltransf_4"/>
    <property type="match status" value="2"/>
</dbReference>
<dbReference type="GO" id="GO:0043527">
    <property type="term" value="C:tRNA methyltransferase complex"/>
    <property type="evidence" value="ECO:0007669"/>
    <property type="project" value="TreeGrafter"/>
</dbReference>
<dbReference type="STRING" id="1797988.A3I35_03515"/>
<dbReference type="SUPFAM" id="SSF53335">
    <property type="entry name" value="S-adenosyl-L-methionine-dependent methyltransferases"/>
    <property type="match status" value="1"/>
</dbReference>
<keyword evidence="5 7" id="KW-0949">S-adenosyl-L-methionine</keyword>
<evidence type="ECO:0000313" key="9">
    <source>
        <dbReference type="Proteomes" id="UP000177878"/>
    </source>
</evidence>
<accession>A0A1F5RWJ9</accession>
<comment type="pathway">
    <text evidence="7">tRNA modification; N(7)-methylguanine-tRNA biosynthesis.</text>
</comment>
<evidence type="ECO:0000256" key="3">
    <source>
        <dbReference type="ARBA" id="ARBA00022603"/>
    </source>
</evidence>
<feature type="binding site" evidence="7">
    <location>
        <position position="184"/>
    </location>
    <ligand>
        <name>substrate</name>
    </ligand>
</feature>
<proteinExistence type="inferred from homology"/>
<evidence type="ECO:0000256" key="5">
    <source>
        <dbReference type="ARBA" id="ARBA00022691"/>
    </source>
</evidence>
<sequence length="255" mass="29052">MAKNKLQRFAELKTFPNVIELAEVKPGFKTKLNWSERFGNNNPITLELACGKGEYTLALARLFPKRNFIGIDIKGARLWCGAKTALEEKLPNVAFLRIQIENLEHYFRLPPLQRSGSGVVGHNLNSQNIPPVAKLSPIVTTIWIVFPDPFPRKRQLNKRLTSPRFLAMYKKILAPGGAIHLKTDDLNLFNYSVETALAEGWKIKETINNIYALPKLNPLLAIKTFYENKHLREGKQIHYACFMNGSPRSKLTRNN</sequence>
<evidence type="ECO:0000256" key="6">
    <source>
        <dbReference type="ARBA" id="ARBA00022694"/>
    </source>
</evidence>
<dbReference type="HAMAP" id="MF_01057">
    <property type="entry name" value="tRNA_methyltr_TrmB"/>
    <property type="match status" value="1"/>
</dbReference>
<dbReference type="InterPro" id="IPR003358">
    <property type="entry name" value="tRNA_(Gua-N-7)_MeTrfase_Trmb"/>
</dbReference>
<comment type="caution">
    <text evidence="7">Lacks conserved residue(s) required for the propagation of feature annotation.</text>
</comment>
<evidence type="ECO:0000256" key="4">
    <source>
        <dbReference type="ARBA" id="ARBA00022679"/>
    </source>
</evidence>
<dbReference type="UniPathway" id="UPA00989"/>
<keyword evidence="4 7" id="KW-0808">Transferase</keyword>
<feature type="binding site" evidence="7">
    <location>
        <position position="72"/>
    </location>
    <ligand>
        <name>S-adenosyl-L-methionine</name>
        <dbReference type="ChEBI" id="CHEBI:59789"/>
    </ligand>
</feature>
<dbReference type="Proteomes" id="UP000177878">
    <property type="component" value="Unassembled WGS sequence"/>
</dbReference>
<dbReference type="EC" id="2.1.1.33" evidence="7"/>
<feature type="binding site" evidence="7">
    <location>
        <begin position="224"/>
        <end position="227"/>
    </location>
    <ligand>
        <name>substrate</name>
    </ligand>
</feature>
<dbReference type="PANTHER" id="PTHR23417">
    <property type="entry name" value="3-DEOXY-D-MANNO-OCTULOSONIC-ACID TRANSFERASE/TRNA GUANINE-N 7 - -METHYLTRANSFERASE"/>
    <property type="match status" value="1"/>
</dbReference>
<comment type="caution">
    <text evidence="8">The sequence shown here is derived from an EMBL/GenBank/DDBJ whole genome shotgun (WGS) entry which is preliminary data.</text>
</comment>
<comment type="similarity">
    <text evidence="7">Belongs to the class I-like SAM-binding methyltransferase superfamily. TrmB family.</text>
</comment>
<evidence type="ECO:0000256" key="1">
    <source>
        <dbReference type="ARBA" id="ARBA00000142"/>
    </source>
</evidence>
<reference evidence="8 9" key="1">
    <citation type="journal article" date="2016" name="Nat. Commun.">
        <title>Thousands of microbial genomes shed light on interconnected biogeochemical processes in an aquifer system.</title>
        <authorList>
            <person name="Anantharaman K."/>
            <person name="Brown C.T."/>
            <person name="Hug L.A."/>
            <person name="Sharon I."/>
            <person name="Castelle C.J."/>
            <person name="Probst A.J."/>
            <person name="Thomas B.C."/>
            <person name="Singh A."/>
            <person name="Wilkins M.J."/>
            <person name="Karaoz U."/>
            <person name="Brodie E.L."/>
            <person name="Williams K.H."/>
            <person name="Hubbard S.S."/>
            <person name="Banfield J.F."/>
        </authorList>
    </citation>
    <scope>NUCLEOTIDE SEQUENCE [LARGE SCALE GENOMIC DNA]</scope>
</reference>
<organism evidence="8 9">
    <name type="scientific">Candidatus Falkowbacteria bacterium RIFCSPLOWO2_02_FULL_45_15</name>
    <dbReference type="NCBI Taxonomy" id="1797988"/>
    <lineage>
        <taxon>Bacteria</taxon>
        <taxon>Candidatus Falkowiibacteriota</taxon>
    </lineage>
</organism>
<evidence type="ECO:0000313" key="8">
    <source>
        <dbReference type="EMBL" id="OGF18800.1"/>
    </source>
</evidence>
<comment type="function">
    <text evidence="2 7">Catalyzes the formation of N(7)-methylguanine at position 46 (m7G46) in tRNA.</text>
</comment>
<evidence type="ECO:0000256" key="7">
    <source>
        <dbReference type="HAMAP-Rule" id="MF_01057"/>
    </source>
</evidence>